<keyword evidence="6" id="KW-0732">Signal</keyword>
<dbReference type="RefSeq" id="WP_182489994.1">
    <property type="nucleotide sequence ID" value="NZ_BAAAOV010000005.1"/>
</dbReference>
<feature type="chain" id="PRO_5032710220" description="peptidylprolyl isomerase" evidence="6">
    <location>
        <begin position="23"/>
        <end position="322"/>
    </location>
</feature>
<dbReference type="Gene3D" id="3.10.50.40">
    <property type="match status" value="1"/>
</dbReference>
<sequence length="322" mass="32382">MRTSAPAIILTAVMLGTLTACAPSGAAACAPAVPTGTQPGFVDATGALLSPPDVEFPTPLSSDGPQQAVLVPGDGEVADAGQIVDLQVSLFDGETGELITASAYDPEAAPLRRTAGAEIDIIAEAVQCAEVGSRIAATATIADVFGAAALDPQTGLEDDDPVVLVIDIQAAYLAKADGAPQLGASSVPAVVTTPEGVPGITIPDEDPSEELIDHVLLLGDGAALEAGDRAVLHYTGVVWQSGEVFDSSWDRGAASTFPVTSFEDDPGGIVPGLAEALEGKTVGSQLVVVIPPELGYPEGQAPASIPPGSTMVFVVDLLGIEE</sequence>
<dbReference type="InterPro" id="IPR046357">
    <property type="entry name" value="PPIase_dom_sf"/>
</dbReference>
<gene>
    <name evidence="8" type="ORF">FHX53_000757</name>
</gene>
<dbReference type="PROSITE" id="PS50059">
    <property type="entry name" value="FKBP_PPIASE"/>
    <property type="match status" value="1"/>
</dbReference>
<dbReference type="InterPro" id="IPR044609">
    <property type="entry name" value="FKBP2/11"/>
</dbReference>
<dbReference type="AlphaFoldDB" id="A0A839E7P5"/>
<name>A0A839E7P5_9MICO</name>
<dbReference type="PANTHER" id="PTHR45779:SF7">
    <property type="entry name" value="PEPTIDYLPROLYL ISOMERASE"/>
    <property type="match status" value="1"/>
</dbReference>
<keyword evidence="4 5" id="KW-0413">Isomerase</keyword>
<dbReference type="Pfam" id="PF00254">
    <property type="entry name" value="FKBP_C"/>
    <property type="match status" value="1"/>
</dbReference>
<proteinExistence type="predicted"/>
<dbReference type="PROSITE" id="PS51257">
    <property type="entry name" value="PROKAR_LIPOPROTEIN"/>
    <property type="match status" value="1"/>
</dbReference>
<dbReference type="GO" id="GO:0003755">
    <property type="term" value="F:peptidyl-prolyl cis-trans isomerase activity"/>
    <property type="evidence" value="ECO:0007669"/>
    <property type="project" value="UniProtKB-KW"/>
</dbReference>
<feature type="signal peptide" evidence="6">
    <location>
        <begin position="1"/>
        <end position="22"/>
    </location>
</feature>
<dbReference type="EMBL" id="JACGWX010000001">
    <property type="protein sequence ID" value="MBA8847193.1"/>
    <property type="molecule type" value="Genomic_DNA"/>
</dbReference>
<evidence type="ECO:0000259" key="7">
    <source>
        <dbReference type="PROSITE" id="PS50059"/>
    </source>
</evidence>
<dbReference type="EC" id="5.2.1.8" evidence="2 5"/>
<evidence type="ECO:0000256" key="4">
    <source>
        <dbReference type="ARBA" id="ARBA00023235"/>
    </source>
</evidence>
<dbReference type="Proteomes" id="UP000585905">
    <property type="component" value="Unassembled WGS sequence"/>
</dbReference>
<dbReference type="PANTHER" id="PTHR45779">
    <property type="entry name" value="PEPTIDYLPROLYL ISOMERASE"/>
    <property type="match status" value="1"/>
</dbReference>
<evidence type="ECO:0000256" key="1">
    <source>
        <dbReference type="ARBA" id="ARBA00000971"/>
    </source>
</evidence>
<evidence type="ECO:0000256" key="3">
    <source>
        <dbReference type="ARBA" id="ARBA00023110"/>
    </source>
</evidence>
<evidence type="ECO:0000313" key="8">
    <source>
        <dbReference type="EMBL" id="MBA8847193.1"/>
    </source>
</evidence>
<evidence type="ECO:0000256" key="2">
    <source>
        <dbReference type="ARBA" id="ARBA00013194"/>
    </source>
</evidence>
<feature type="domain" description="PPIase FKBP-type" evidence="7">
    <location>
        <begin position="227"/>
        <end position="321"/>
    </location>
</feature>
<keyword evidence="9" id="KW-1185">Reference proteome</keyword>
<evidence type="ECO:0000256" key="6">
    <source>
        <dbReference type="SAM" id="SignalP"/>
    </source>
</evidence>
<accession>A0A839E7P5</accession>
<organism evidence="8 9">
    <name type="scientific">Microcella alkalica</name>
    <dbReference type="NCBI Taxonomy" id="355930"/>
    <lineage>
        <taxon>Bacteria</taxon>
        <taxon>Bacillati</taxon>
        <taxon>Actinomycetota</taxon>
        <taxon>Actinomycetes</taxon>
        <taxon>Micrococcales</taxon>
        <taxon>Microbacteriaceae</taxon>
        <taxon>Microcella</taxon>
    </lineage>
</organism>
<protein>
    <recommendedName>
        <fullName evidence="2 5">peptidylprolyl isomerase</fullName>
        <ecNumber evidence="2 5">5.2.1.8</ecNumber>
    </recommendedName>
</protein>
<dbReference type="SUPFAM" id="SSF54534">
    <property type="entry name" value="FKBP-like"/>
    <property type="match status" value="1"/>
</dbReference>
<keyword evidence="3 5" id="KW-0697">Rotamase</keyword>
<reference evidence="8 9" key="1">
    <citation type="submission" date="2020-07" db="EMBL/GenBank/DDBJ databases">
        <title>Sequencing the genomes of 1000 actinobacteria strains.</title>
        <authorList>
            <person name="Klenk H.-P."/>
        </authorList>
    </citation>
    <scope>NUCLEOTIDE SEQUENCE [LARGE SCALE GENOMIC DNA]</scope>
    <source>
        <strain evidence="8 9">DSM 19663</strain>
    </source>
</reference>
<evidence type="ECO:0000256" key="5">
    <source>
        <dbReference type="PROSITE-ProRule" id="PRU00277"/>
    </source>
</evidence>
<comment type="catalytic activity">
    <reaction evidence="1 5">
        <text>[protein]-peptidylproline (omega=180) = [protein]-peptidylproline (omega=0)</text>
        <dbReference type="Rhea" id="RHEA:16237"/>
        <dbReference type="Rhea" id="RHEA-COMP:10747"/>
        <dbReference type="Rhea" id="RHEA-COMP:10748"/>
        <dbReference type="ChEBI" id="CHEBI:83833"/>
        <dbReference type="ChEBI" id="CHEBI:83834"/>
        <dbReference type="EC" id="5.2.1.8"/>
    </reaction>
</comment>
<comment type="caution">
    <text evidence="8">The sequence shown here is derived from an EMBL/GenBank/DDBJ whole genome shotgun (WGS) entry which is preliminary data.</text>
</comment>
<evidence type="ECO:0000313" key="9">
    <source>
        <dbReference type="Proteomes" id="UP000585905"/>
    </source>
</evidence>
<dbReference type="InterPro" id="IPR001179">
    <property type="entry name" value="PPIase_FKBP_dom"/>
</dbReference>